<keyword evidence="2" id="KW-1185">Reference proteome</keyword>
<proteinExistence type="predicted"/>
<dbReference type="EMBL" id="FMAU01000002">
    <property type="protein sequence ID" value="SCB99271.1"/>
    <property type="molecule type" value="Genomic_DNA"/>
</dbReference>
<dbReference type="InterPro" id="IPR026838">
    <property type="entry name" value="YheC/D"/>
</dbReference>
<reference evidence="2" key="1">
    <citation type="submission" date="2016-08" db="EMBL/GenBank/DDBJ databases">
        <authorList>
            <person name="Varghese N."/>
            <person name="Submissions Spin"/>
        </authorList>
    </citation>
    <scope>NUCLEOTIDE SEQUENCE [LARGE SCALE GENOMIC DNA]</scope>
    <source>
        <strain evidence="2">SGD-1123</strain>
    </source>
</reference>
<gene>
    <name evidence="1" type="ORF">GA0061094_1705</name>
</gene>
<dbReference type="Proteomes" id="UP000181997">
    <property type="component" value="Unassembled WGS sequence"/>
</dbReference>
<evidence type="ECO:0000313" key="2">
    <source>
        <dbReference type="Proteomes" id="UP000181997"/>
    </source>
</evidence>
<evidence type="ECO:0000313" key="1">
    <source>
        <dbReference type="EMBL" id="SCB99271.1"/>
    </source>
</evidence>
<accession>A0A0V8HHS6</accession>
<dbReference type="SUPFAM" id="SSF56059">
    <property type="entry name" value="Glutathione synthetase ATP-binding domain-like"/>
    <property type="match status" value="1"/>
</dbReference>
<organism evidence="1 2">
    <name type="scientific">[Bacillus] enclensis</name>
    <dbReference type="NCBI Taxonomy" id="1402860"/>
    <lineage>
        <taxon>Bacteria</taxon>
        <taxon>Bacillati</taxon>
        <taxon>Bacillota</taxon>
        <taxon>Bacilli</taxon>
        <taxon>Bacillales</taxon>
        <taxon>Bacillaceae</taxon>
        <taxon>Rossellomorea</taxon>
    </lineage>
</organism>
<dbReference type="AlphaFoldDB" id="A0A0V8HHS6"/>
<dbReference type="Pfam" id="PF14398">
    <property type="entry name" value="ATPgrasp_YheCD"/>
    <property type="match status" value="1"/>
</dbReference>
<dbReference type="OrthoDB" id="7869153at2"/>
<dbReference type="RefSeq" id="WP_058298169.1">
    <property type="nucleotide sequence ID" value="NZ_FMAU01000002.1"/>
</dbReference>
<protein>
    <submittedName>
        <fullName evidence="1">YheC/D like ATP-grasp</fullName>
    </submittedName>
</protein>
<name>A0A0V8HHS6_9BACI</name>
<sequence>MNSTLGIMTLNPAPDHSYFREIGIHSAPYSIDLCLFSPADISPVDETVKGFVFNKESCGWEENTFEIPEFIYDRTYYDASLPSRQARAVVQWLKNQPHIRFLGYGLPNKLKIYEKLKDSPLASYIPETFLLKDHFHLFNILIKHKDIIIKPVDGAHGFAVYHLVLSRNRVTVRTTKNRQIAEQSFQSKSTFLKWAERLLDQYTFIAQRRIDNKTDQDTPYDVRILLNKDDCGEWREFQRAFREGPQGAILTNISRGGSYFKQEDWESRYPKAAWDFIKAEMNEFLDQLPHLLEDYFSPLFELGIDILLARDNSLWILDINSKPGHKIVETLAAEKQHHLYRAPLEYCKYLNSRSLPSLRRGEY</sequence>